<evidence type="ECO:0000259" key="1">
    <source>
        <dbReference type="Pfam" id="PF20150"/>
    </source>
</evidence>
<dbReference type="InterPro" id="IPR045518">
    <property type="entry name" value="2EXR"/>
</dbReference>
<dbReference type="AlphaFoldDB" id="A0A4Z1GFR1"/>
<evidence type="ECO:0000313" key="3">
    <source>
        <dbReference type="Proteomes" id="UP000297814"/>
    </source>
</evidence>
<dbReference type="PANTHER" id="PTHR35910:SF1">
    <property type="entry name" value="2EXR DOMAIN-CONTAINING PROTEIN"/>
    <property type="match status" value="1"/>
</dbReference>
<protein>
    <recommendedName>
        <fullName evidence="1">2EXR domain-containing protein</fullName>
    </recommendedName>
</protein>
<evidence type="ECO:0000313" key="2">
    <source>
        <dbReference type="EMBL" id="TGO35555.1"/>
    </source>
</evidence>
<dbReference type="Proteomes" id="UP000297814">
    <property type="component" value="Unassembled WGS sequence"/>
</dbReference>
<name>A0A4Z1GFR1_9HELO</name>
<feature type="domain" description="2EXR" evidence="1">
    <location>
        <begin position="383"/>
        <end position="518"/>
    </location>
</feature>
<dbReference type="PANTHER" id="PTHR35910">
    <property type="entry name" value="2EXR DOMAIN-CONTAINING PROTEIN"/>
    <property type="match status" value="1"/>
</dbReference>
<organism evidence="2 3">
    <name type="scientific">Botrytis hyacinthi</name>
    <dbReference type="NCBI Taxonomy" id="278943"/>
    <lineage>
        <taxon>Eukaryota</taxon>
        <taxon>Fungi</taxon>
        <taxon>Dikarya</taxon>
        <taxon>Ascomycota</taxon>
        <taxon>Pezizomycotina</taxon>
        <taxon>Leotiomycetes</taxon>
        <taxon>Helotiales</taxon>
        <taxon>Sclerotiniaceae</taxon>
        <taxon>Botrytis</taxon>
    </lineage>
</organism>
<dbReference type="EMBL" id="PQXK01000154">
    <property type="protein sequence ID" value="TGO35555.1"/>
    <property type="molecule type" value="Genomic_DNA"/>
</dbReference>
<comment type="caution">
    <text evidence="2">The sequence shown here is derived from an EMBL/GenBank/DDBJ whole genome shotgun (WGS) entry which is preliminary data.</text>
</comment>
<keyword evidence="3" id="KW-1185">Reference proteome</keyword>
<dbReference type="Pfam" id="PF20150">
    <property type="entry name" value="2EXR"/>
    <property type="match status" value="1"/>
</dbReference>
<accession>A0A4Z1GFR1</accession>
<gene>
    <name evidence="2" type="ORF">BHYA_0154g00170</name>
</gene>
<reference evidence="2 3" key="1">
    <citation type="submission" date="2017-12" db="EMBL/GenBank/DDBJ databases">
        <title>Comparative genomics of Botrytis spp.</title>
        <authorList>
            <person name="Valero-Jimenez C.A."/>
            <person name="Tapia P."/>
            <person name="Veloso J."/>
            <person name="Silva-Moreno E."/>
            <person name="Staats M."/>
            <person name="Valdes J.H."/>
            <person name="Van Kan J.A.L."/>
        </authorList>
    </citation>
    <scope>NUCLEOTIDE SEQUENCE [LARGE SCALE GENOMIC DNA]</scope>
    <source>
        <strain evidence="2 3">Bh0001</strain>
    </source>
</reference>
<sequence length="751" mass="86191">MNLQVFTDFHTGRVWSEDLKSFLITATLSFDDDSRTDLSPDYLLWTCRESSESRVDLSATNNLAISENPLYEGFDDPWWANTVPFLIEEQFPRLKHLLLIANHVKEADERIYSRGNFGPLAVVKATDVNFMNELKRVLQIERLAIPNIFVLDTEEFTNTEQKDAALEDPKALEIQFLYGANMSYWENVEVTLAFLVHWEKDGEALPFDGLQPVCENHRHFTFSPYPTSKMHIRWWGHEYIIPTDEDGIANGEYWGVRELFDDYETSDRAKPSQWPWNYGYDIVYTLSAMEGTTFSLERSQPNDQVSEVTLIDTITTASEQLSLREGISGGEVADLQSEEDWEIVGYLNRDQINKINGMGPKSDQETLKAYTEIEWPALYFKTFTCFSRLPLKLRRKIWFHALPEPRLVSFESYPNSEQELHVGRHPRFISLGIRDYTMTTDVTKNKEMSLNIRPFFLTCHELKDVFLEHYKSFDIHAQIPADGKCLHTSAILPTYSTVCRVSMESPPSQCYIDPKADCLKFNNLKESIEMLSGIGITLDCSALRHIAIAGHSKYGDGTLIFESTWKAIEDNFPQLKSVTLSGNYGGAAHVNIFPLVIPTLTRFHPLTGDTMGELCRQTLYQDSHGLETPNAWIANTEHMDVISTTAYVTKKSFFERTINNSTYWKGVDFTIYLWMEHTLHRAKDYIQLKPRKPIEGDQDTFYYTQAVGKFDIGSAYLKRSGGVSVIDCYADGTLFNSEEARKKGDEFHETH</sequence>
<proteinExistence type="predicted"/>